<keyword evidence="5" id="KW-0408">Iron</keyword>
<evidence type="ECO:0000313" key="7">
    <source>
        <dbReference type="EMBL" id="MCG2616748.1"/>
    </source>
</evidence>
<evidence type="ECO:0000259" key="6">
    <source>
        <dbReference type="Pfam" id="PF00149"/>
    </source>
</evidence>
<dbReference type="EC" id="3.1.3.2" evidence="2 5"/>
<sequence>MIIVIAGAGLFAQAPLEGDQGYTGGSIPGLKKLPNALHFIAMGDWGRNGENHQKEVAAGMGKAAHDLSASFVVATGDNFYPYGVASVQDYHWIASYETIYTAQSLHVKWYPVLGNHDYASNPDAEVEYSKISSRWTMPSRYYTKTFRVEDDSVLMVFLDTDPMEKEMRGQAYDGVKYKAGAVKQQREWLEKTLASSKARWKIVVGHHPLYTAGWRKDSPDTKKMREFLEPIFTKYKVDVYLAGHEHHLEYTKPEGPTHHIISGAASEARPVTVYPGIGKFAAPTQGFATFSVTKEKVLVQFIDYKDQILYETQLIKQ</sequence>
<dbReference type="InterPro" id="IPR051558">
    <property type="entry name" value="Metallophosphoesterase_PAP"/>
</dbReference>
<keyword evidence="3" id="KW-0732">Signal</keyword>
<gene>
    <name evidence="7" type="ORF">LZZ85_20785</name>
</gene>
<proteinExistence type="predicted"/>
<feature type="domain" description="Calcineurin-like phosphoesterase" evidence="6">
    <location>
        <begin position="38"/>
        <end position="247"/>
    </location>
</feature>
<evidence type="ECO:0000313" key="8">
    <source>
        <dbReference type="Proteomes" id="UP001165367"/>
    </source>
</evidence>
<comment type="catalytic activity">
    <reaction evidence="1 5">
        <text>a phosphate monoester + H2O = an alcohol + phosphate</text>
        <dbReference type="Rhea" id="RHEA:15017"/>
        <dbReference type="ChEBI" id="CHEBI:15377"/>
        <dbReference type="ChEBI" id="CHEBI:30879"/>
        <dbReference type="ChEBI" id="CHEBI:43474"/>
        <dbReference type="ChEBI" id="CHEBI:67140"/>
        <dbReference type="EC" id="3.1.3.2"/>
    </reaction>
</comment>
<dbReference type="InterPro" id="IPR029052">
    <property type="entry name" value="Metallo-depent_PP-like"/>
</dbReference>
<comment type="caution">
    <text evidence="7">The sequence shown here is derived from an EMBL/GenBank/DDBJ whole genome shotgun (WGS) entry which is preliminary data.</text>
</comment>
<dbReference type="PIRSF" id="PIRSF000898">
    <property type="entry name" value="Acid_Ptase_5"/>
    <property type="match status" value="1"/>
</dbReference>
<dbReference type="Pfam" id="PF00149">
    <property type="entry name" value="Metallophos"/>
    <property type="match status" value="1"/>
</dbReference>
<dbReference type="InterPro" id="IPR024927">
    <property type="entry name" value="Acid_PPase"/>
</dbReference>
<accession>A0ABS9KWQ7</accession>
<dbReference type="Proteomes" id="UP001165367">
    <property type="component" value="Unassembled WGS sequence"/>
</dbReference>
<evidence type="ECO:0000256" key="3">
    <source>
        <dbReference type="ARBA" id="ARBA00022729"/>
    </source>
</evidence>
<keyword evidence="8" id="KW-1185">Reference proteome</keyword>
<dbReference type="PANTHER" id="PTHR10161:SF14">
    <property type="entry name" value="TARTRATE-RESISTANT ACID PHOSPHATASE TYPE 5"/>
    <property type="match status" value="1"/>
</dbReference>
<dbReference type="Gene3D" id="3.60.21.10">
    <property type="match status" value="1"/>
</dbReference>
<evidence type="ECO:0000256" key="5">
    <source>
        <dbReference type="PIRNR" id="PIRNR000898"/>
    </source>
</evidence>
<dbReference type="RefSeq" id="WP_237875285.1">
    <property type="nucleotide sequence ID" value="NZ_JAKLTR010000015.1"/>
</dbReference>
<keyword evidence="4 5" id="KW-0378">Hydrolase</keyword>
<dbReference type="PANTHER" id="PTHR10161">
    <property type="entry name" value="TARTRATE-RESISTANT ACID PHOSPHATASE TYPE 5"/>
    <property type="match status" value="1"/>
</dbReference>
<organism evidence="7 8">
    <name type="scientific">Terrimonas ginsenosidimutans</name>
    <dbReference type="NCBI Taxonomy" id="2908004"/>
    <lineage>
        <taxon>Bacteria</taxon>
        <taxon>Pseudomonadati</taxon>
        <taxon>Bacteroidota</taxon>
        <taxon>Chitinophagia</taxon>
        <taxon>Chitinophagales</taxon>
        <taxon>Chitinophagaceae</taxon>
        <taxon>Terrimonas</taxon>
    </lineage>
</organism>
<dbReference type="EMBL" id="JAKLTR010000015">
    <property type="protein sequence ID" value="MCG2616748.1"/>
    <property type="molecule type" value="Genomic_DNA"/>
</dbReference>
<dbReference type="InterPro" id="IPR004843">
    <property type="entry name" value="Calcineurin-like_PHP"/>
</dbReference>
<reference evidence="7" key="1">
    <citation type="submission" date="2022-01" db="EMBL/GenBank/DDBJ databases">
        <authorList>
            <person name="Jo J.-H."/>
            <person name="Im W.-T."/>
        </authorList>
    </citation>
    <scope>NUCLEOTIDE SEQUENCE</scope>
    <source>
        <strain evidence="7">NA20</strain>
    </source>
</reference>
<protein>
    <recommendedName>
        <fullName evidence="2 5">acid phosphatase</fullName>
        <ecNumber evidence="2 5">3.1.3.2</ecNumber>
    </recommendedName>
</protein>
<evidence type="ECO:0000256" key="2">
    <source>
        <dbReference type="ARBA" id="ARBA00012646"/>
    </source>
</evidence>
<dbReference type="SUPFAM" id="SSF56300">
    <property type="entry name" value="Metallo-dependent phosphatases"/>
    <property type="match status" value="1"/>
</dbReference>
<name>A0ABS9KWQ7_9BACT</name>
<evidence type="ECO:0000256" key="1">
    <source>
        <dbReference type="ARBA" id="ARBA00000032"/>
    </source>
</evidence>
<dbReference type="CDD" id="cd07378">
    <property type="entry name" value="MPP_ACP5"/>
    <property type="match status" value="1"/>
</dbReference>
<evidence type="ECO:0000256" key="4">
    <source>
        <dbReference type="ARBA" id="ARBA00022801"/>
    </source>
</evidence>